<organism evidence="1 2">
    <name type="scientific">Angiostrongylus cantonensis</name>
    <name type="common">Rat lungworm</name>
    <dbReference type="NCBI Taxonomy" id="6313"/>
    <lineage>
        <taxon>Eukaryota</taxon>
        <taxon>Metazoa</taxon>
        <taxon>Ecdysozoa</taxon>
        <taxon>Nematoda</taxon>
        <taxon>Chromadorea</taxon>
        <taxon>Rhabditida</taxon>
        <taxon>Rhabditina</taxon>
        <taxon>Rhabditomorpha</taxon>
        <taxon>Strongyloidea</taxon>
        <taxon>Metastrongylidae</taxon>
        <taxon>Angiostrongylus</taxon>
    </lineage>
</organism>
<dbReference type="WBParaSite" id="ACAC_0000806901-mRNA-1">
    <property type="protein sequence ID" value="ACAC_0000806901-mRNA-1"/>
    <property type="gene ID" value="ACAC_0000806901"/>
</dbReference>
<sequence>MPYDDGNSSYLQSNQQVYSVSNDGRRSEDDRLLGTFNLLIYFDDSIPCEYFEHPADDRTQMTQRPEFVKYAIKPITHVGMGAV</sequence>
<reference evidence="2" key="2">
    <citation type="submission" date="2017-02" db="UniProtKB">
        <authorList>
            <consortium name="WormBaseParasite"/>
        </authorList>
    </citation>
    <scope>IDENTIFICATION</scope>
</reference>
<evidence type="ECO:0000313" key="2">
    <source>
        <dbReference type="WBParaSite" id="ACAC_0000806901-mRNA-1"/>
    </source>
</evidence>
<protein>
    <submittedName>
        <fullName evidence="2">DUF1330 domain-containing protein</fullName>
    </submittedName>
</protein>
<accession>A0A0K0DC30</accession>
<dbReference type="Proteomes" id="UP000035642">
    <property type="component" value="Unassembled WGS sequence"/>
</dbReference>
<proteinExistence type="predicted"/>
<name>A0A0K0DC30_ANGCA</name>
<dbReference type="AlphaFoldDB" id="A0A0K0DC30"/>
<reference evidence="1" key="1">
    <citation type="submission" date="2012-09" db="EMBL/GenBank/DDBJ databases">
        <authorList>
            <person name="Martin A.A."/>
        </authorList>
    </citation>
    <scope>NUCLEOTIDE SEQUENCE</scope>
</reference>
<evidence type="ECO:0000313" key="1">
    <source>
        <dbReference type="Proteomes" id="UP000035642"/>
    </source>
</evidence>
<keyword evidence="1" id="KW-1185">Reference proteome</keyword>